<dbReference type="PANTHER" id="PTHR10758">
    <property type="entry name" value="26S PROTEASOME NON-ATPASE REGULATORY SUBUNIT 3/COP9 SIGNALOSOME COMPLEX SUBUNIT 3"/>
    <property type="match status" value="1"/>
</dbReference>
<dbReference type="HOGENOM" id="CLU_028825_1_1_1"/>
<dbReference type="InterPro" id="IPR055089">
    <property type="entry name" value="COP9_N"/>
</dbReference>
<evidence type="ECO:0000256" key="1">
    <source>
        <dbReference type="ARBA" id="ARBA00022490"/>
    </source>
</evidence>
<feature type="compositionally biased region" description="Acidic residues" evidence="2">
    <location>
        <begin position="484"/>
        <end position="495"/>
    </location>
</feature>
<feature type="region of interest" description="Disordered" evidence="2">
    <location>
        <begin position="463"/>
        <end position="495"/>
    </location>
</feature>
<reference evidence="4 5" key="1">
    <citation type="submission" date="2013-03" db="EMBL/GenBank/DDBJ databases">
        <title>The Genome Sequence of Phialophora europaea CBS 101466.</title>
        <authorList>
            <consortium name="The Broad Institute Genomics Platform"/>
            <person name="Cuomo C."/>
            <person name="de Hoog S."/>
            <person name="Gorbushina A."/>
            <person name="Walker B."/>
            <person name="Young S.K."/>
            <person name="Zeng Q."/>
            <person name="Gargeya S."/>
            <person name="Fitzgerald M."/>
            <person name="Haas B."/>
            <person name="Abouelleil A."/>
            <person name="Allen A.W."/>
            <person name="Alvarado L."/>
            <person name="Arachchi H.M."/>
            <person name="Berlin A.M."/>
            <person name="Chapman S.B."/>
            <person name="Gainer-Dewar J."/>
            <person name="Goldberg J."/>
            <person name="Griggs A."/>
            <person name="Gujja S."/>
            <person name="Hansen M."/>
            <person name="Howarth C."/>
            <person name="Imamovic A."/>
            <person name="Ireland A."/>
            <person name="Larimer J."/>
            <person name="McCowan C."/>
            <person name="Murphy C."/>
            <person name="Pearson M."/>
            <person name="Poon T.W."/>
            <person name="Priest M."/>
            <person name="Roberts A."/>
            <person name="Saif S."/>
            <person name="Shea T."/>
            <person name="Sisk P."/>
            <person name="Sykes S."/>
            <person name="Wortman J."/>
            <person name="Nusbaum C."/>
            <person name="Birren B."/>
        </authorList>
    </citation>
    <scope>NUCLEOTIDE SEQUENCE [LARGE SCALE GENOMIC DNA]</scope>
    <source>
        <strain evidence="4 5">CBS 101466</strain>
    </source>
</reference>
<dbReference type="GO" id="GO:0008180">
    <property type="term" value="C:COP9 signalosome"/>
    <property type="evidence" value="ECO:0007669"/>
    <property type="project" value="TreeGrafter"/>
</dbReference>
<keyword evidence="1" id="KW-0963">Cytoplasm</keyword>
<dbReference type="InterPro" id="IPR050756">
    <property type="entry name" value="CSN3"/>
</dbReference>
<protein>
    <recommendedName>
        <fullName evidence="3">COP9 signalosome complex subunit 3 N-terminal helical repeats domain-containing protein</fullName>
    </recommendedName>
</protein>
<organism evidence="4 5">
    <name type="scientific">Cyphellophora europaea (strain CBS 101466)</name>
    <name type="common">Phialophora europaea</name>
    <dbReference type="NCBI Taxonomy" id="1220924"/>
    <lineage>
        <taxon>Eukaryota</taxon>
        <taxon>Fungi</taxon>
        <taxon>Dikarya</taxon>
        <taxon>Ascomycota</taxon>
        <taxon>Pezizomycotina</taxon>
        <taxon>Eurotiomycetes</taxon>
        <taxon>Chaetothyriomycetidae</taxon>
        <taxon>Chaetothyriales</taxon>
        <taxon>Cyphellophoraceae</taxon>
        <taxon>Cyphellophora</taxon>
    </lineage>
</organism>
<evidence type="ECO:0000259" key="3">
    <source>
        <dbReference type="Pfam" id="PF22788"/>
    </source>
</evidence>
<evidence type="ECO:0000313" key="5">
    <source>
        <dbReference type="Proteomes" id="UP000030752"/>
    </source>
</evidence>
<gene>
    <name evidence="4" type="ORF">HMPREF1541_01768</name>
</gene>
<dbReference type="RefSeq" id="XP_008714347.1">
    <property type="nucleotide sequence ID" value="XM_008716125.1"/>
</dbReference>
<dbReference type="EMBL" id="KB822718">
    <property type="protein sequence ID" value="ETN42611.1"/>
    <property type="molecule type" value="Genomic_DNA"/>
</dbReference>
<accession>W2S1K8</accession>
<dbReference type="GeneID" id="19969107"/>
<dbReference type="Proteomes" id="UP000030752">
    <property type="component" value="Unassembled WGS sequence"/>
</dbReference>
<dbReference type="PANTHER" id="PTHR10758:SF1">
    <property type="entry name" value="COP9 SIGNALOSOME COMPLEX SUBUNIT 3"/>
    <property type="match status" value="1"/>
</dbReference>
<feature type="compositionally biased region" description="Basic and acidic residues" evidence="2">
    <location>
        <begin position="463"/>
        <end position="473"/>
    </location>
</feature>
<proteinExistence type="predicted"/>
<dbReference type="AlphaFoldDB" id="W2S1K8"/>
<keyword evidence="5" id="KW-1185">Reference proteome</keyword>
<dbReference type="OrthoDB" id="29061at2759"/>
<dbReference type="STRING" id="1220924.W2S1K8"/>
<dbReference type="InParanoid" id="W2S1K8"/>
<dbReference type="eggNOG" id="KOG2582">
    <property type="taxonomic scope" value="Eukaryota"/>
</dbReference>
<sequence length="495" mass="54863">MDKLLAEGASLTPALLASDEDSYDKQATNLSAKLQAIPAAQLVSKDVLDSLEPTAQTITYLSIVSAGIKNVTGSGKAVSGQLARSLLPDQDFWPYITNILLNFDPIQVRYAGHCLTEIVTVVGIGAEQTQNYVPAIQLLSNVILRLDTSSSTFTSTHHIYVRLCLRARAYADALNIIDRPIYHIPASIDKQVEARAYKYRCSVQDSSASYITLASGLTQKITSRMFLDYNFMCALCYMALGQYSKAIPLLEVILIAPTASGVTSLLAVEAYKKWVLLNLLILGYLPEYPRPAYQATMRNVRTLAKPYDCLAETFKQREPQRLFAEANEGQTVWQEDCNMGLVMEVLQAHRKYSVLRMAKLFASVNVSHVEAQLPPDQNGTPIQVYLQNLISTGELRATITPSQDGSDQILRFLPEATSTRSEAATEQQLNSRSQLLHALIKHVGDAEYCMEISKEHIDTLKKLKKNRDDDNKKGPGSKPSATLDEMDEDMMADEL</sequence>
<dbReference type="GO" id="GO:0006511">
    <property type="term" value="P:ubiquitin-dependent protein catabolic process"/>
    <property type="evidence" value="ECO:0007669"/>
    <property type="project" value="TreeGrafter"/>
</dbReference>
<dbReference type="VEuPathDB" id="FungiDB:HMPREF1541_01768"/>
<feature type="domain" description="COP9 signalosome complex subunit 3 N-terminal helical repeats" evidence="3">
    <location>
        <begin position="45"/>
        <end position="290"/>
    </location>
</feature>
<dbReference type="Pfam" id="PF22788">
    <property type="entry name" value="COP9_hel_rpt"/>
    <property type="match status" value="1"/>
</dbReference>
<evidence type="ECO:0000256" key="2">
    <source>
        <dbReference type="SAM" id="MobiDB-lite"/>
    </source>
</evidence>
<evidence type="ECO:0000313" key="4">
    <source>
        <dbReference type="EMBL" id="ETN42611.1"/>
    </source>
</evidence>
<name>W2S1K8_CYPE1</name>